<proteinExistence type="predicted"/>
<name>A0AAD5QX37_PARTN</name>
<gene>
    <name evidence="1" type="ORF">KIN20_025666</name>
</gene>
<accession>A0AAD5QX37</accession>
<organism evidence="1 2">
    <name type="scientific">Parelaphostrongylus tenuis</name>
    <name type="common">Meningeal worm</name>
    <dbReference type="NCBI Taxonomy" id="148309"/>
    <lineage>
        <taxon>Eukaryota</taxon>
        <taxon>Metazoa</taxon>
        <taxon>Ecdysozoa</taxon>
        <taxon>Nematoda</taxon>
        <taxon>Chromadorea</taxon>
        <taxon>Rhabditida</taxon>
        <taxon>Rhabditina</taxon>
        <taxon>Rhabditomorpha</taxon>
        <taxon>Strongyloidea</taxon>
        <taxon>Metastrongylidae</taxon>
        <taxon>Parelaphostrongylus</taxon>
    </lineage>
</organism>
<dbReference type="AlphaFoldDB" id="A0AAD5QX37"/>
<evidence type="ECO:0000313" key="2">
    <source>
        <dbReference type="Proteomes" id="UP001196413"/>
    </source>
</evidence>
<protein>
    <submittedName>
        <fullName evidence="1">Uncharacterized protein</fullName>
    </submittedName>
</protein>
<keyword evidence="2" id="KW-1185">Reference proteome</keyword>
<evidence type="ECO:0000313" key="1">
    <source>
        <dbReference type="EMBL" id="KAJ1365379.1"/>
    </source>
</evidence>
<sequence length="106" mass="11834">MDNNCGKTILMEDVLGSAQIVKKDRPMRSRAPFLGAEGPNAGLTVMPKDLSAQYRNMNRRHLTAEQITRKITSAEVKTVAMPKKTEERETITKTVFLINMTKLKGA</sequence>
<comment type="caution">
    <text evidence="1">The sequence shown here is derived from an EMBL/GenBank/DDBJ whole genome shotgun (WGS) entry which is preliminary data.</text>
</comment>
<dbReference type="Proteomes" id="UP001196413">
    <property type="component" value="Unassembled WGS sequence"/>
</dbReference>
<reference evidence="1" key="1">
    <citation type="submission" date="2021-06" db="EMBL/GenBank/DDBJ databases">
        <title>Parelaphostrongylus tenuis whole genome reference sequence.</title>
        <authorList>
            <person name="Garwood T.J."/>
            <person name="Larsen P.A."/>
            <person name="Fountain-Jones N.M."/>
            <person name="Garbe J.R."/>
            <person name="Macchietto M.G."/>
            <person name="Kania S.A."/>
            <person name="Gerhold R.W."/>
            <person name="Richards J.E."/>
            <person name="Wolf T.M."/>
        </authorList>
    </citation>
    <scope>NUCLEOTIDE SEQUENCE</scope>
    <source>
        <strain evidence="1">MNPRO001-30</strain>
        <tissue evidence="1">Meninges</tissue>
    </source>
</reference>
<dbReference type="EMBL" id="JAHQIW010005252">
    <property type="protein sequence ID" value="KAJ1365379.1"/>
    <property type="molecule type" value="Genomic_DNA"/>
</dbReference>